<sequence length="186" mass="19979">MGLLLAAPALPARAQAHPPKAPFFLTLHLAGGTGLVALGGGVRVAHERLEPEVLVGYLPRRLSGTKGLAIFTLKTTYLPWTPRFGDSRWHAAPLTLGARLTYTTGQQFFLTAASSGRYQPGYYWWSSAVRAGLLLGTRLGYQPSGGLRTALYSELSTNDLHLVSALTNRSLRLPEILTLGGGAKVR</sequence>
<comment type="caution">
    <text evidence="1">The sequence shown here is derived from an EMBL/GenBank/DDBJ whole genome shotgun (WGS) entry which is preliminary data.</text>
</comment>
<evidence type="ECO:0000313" key="1">
    <source>
        <dbReference type="EMBL" id="OWP64290.1"/>
    </source>
</evidence>
<dbReference type="EMBL" id="NIRR01000004">
    <property type="protein sequence ID" value="OWP64290.1"/>
    <property type="molecule type" value="Genomic_DNA"/>
</dbReference>
<gene>
    <name evidence="1" type="ORF">CDA63_04425</name>
</gene>
<reference evidence="1 2" key="1">
    <citation type="submission" date="2017-06" db="EMBL/GenBank/DDBJ databases">
        <title>Hymenobacter amundsenii sp. nov. isolated from regoliths in Antarctica.</title>
        <authorList>
            <person name="Sedlacek I."/>
            <person name="Kralova S."/>
            <person name="Pantucek R."/>
            <person name="Svec P."/>
            <person name="Holochova P."/>
            <person name="Stankova E."/>
            <person name="Vrbovska V."/>
            <person name="Busse H.-J."/>
        </authorList>
    </citation>
    <scope>NUCLEOTIDE SEQUENCE [LARGE SCALE GENOMIC DNA]</scope>
    <source>
        <strain evidence="1 2">CCM 8682</strain>
    </source>
</reference>
<organism evidence="1 2">
    <name type="scientific">Hymenobacter amundsenii</name>
    <dbReference type="NCBI Taxonomy" id="2006685"/>
    <lineage>
        <taxon>Bacteria</taxon>
        <taxon>Pseudomonadati</taxon>
        <taxon>Bacteroidota</taxon>
        <taxon>Cytophagia</taxon>
        <taxon>Cytophagales</taxon>
        <taxon>Hymenobacteraceae</taxon>
        <taxon>Hymenobacter</taxon>
    </lineage>
</organism>
<name>A0A246FNJ6_9BACT</name>
<proteinExistence type="predicted"/>
<evidence type="ECO:0008006" key="3">
    <source>
        <dbReference type="Google" id="ProtNLM"/>
    </source>
</evidence>
<evidence type="ECO:0000313" key="2">
    <source>
        <dbReference type="Proteomes" id="UP000197277"/>
    </source>
</evidence>
<keyword evidence="2" id="KW-1185">Reference proteome</keyword>
<dbReference type="AlphaFoldDB" id="A0A246FNJ6"/>
<accession>A0A246FNJ6</accession>
<dbReference type="Proteomes" id="UP000197277">
    <property type="component" value="Unassembled WGS sequence"/>
</dbReference>
<protein>
    <recommendedName>
        <fullName evidence="3">Outer membrane protein beta-barrel domain-containing protein</fullName>
    </recommendedName>
</protein>